<feature type="transmembrane region" description="Helical" evidence="12">
    <location>
        <begin position="15"/>
        <end position="34"/>
    </location>
</feature>
<evidence type="ECO:0000256" key="12">
    <source>
        <dbReference type="RuleBase" id="RU363101"/>
    </source>
</evidence>
<evidence type="ECO:0000256" key="7">
    <source>
        <dbReference type="ARBA" id="ARBA00022519"/>
    </source>
</evidence>
<accession>A0A3S0V9T6</accession>
<comment type="function">
    <text evidence="1 12">Required for the export of heme to the periplasm for the biogenesis of c-type cytochromes.</text>
</comment>
<keyword evidence="7 12" id="KW-0997">Cell inner membrane</keyword>
<evidence type="ECO:0000256" key="9">
    <source>
        <dbReference type="ARBA" id="ARBA00022748"/>
    </source>
</evidence>
<keyword evidence="8 12" id="KW-0812">Transmembrane</keyword>
<keyword evidence="5 12" id="KW-0813">Transport</keyword>
<name>A0A3S0V9T6_9GAMM</name>
<keyword evidence="10 12" id="KW-1133">Transmembrane helix</keyword>
<dbReference type="Pfam" id="PF04995">
    <property type="entry name" value="CcmD"/>
    <property type="match status" value="1"/>
</dbReference>
<comment type="caution">
    <text evidence="13">The sequence shown here is derived from an EMBL/GenBank/DDBJ whole genome shotgun (WGS) entry which is preliminary data.</text>
</comment>
<gene>
    <name evidence="13" type="primary">ccmD</name>
    <name evidence="13" type="ORF">EKM59_10105</name>
</gene>
<comment type="subcellular location">
    <subcellularLocation>
        <location evidence="2 12">Cell inner membrane</location>
        <topology evidence="2 12">Single-pass membrane protein</topology>
    </subcellularLocation>
</comment>
<dbReference type="OrthoDB" id="9815607at2"/>
<protein>
    <recommendedName>
        <fullName evidence="4 12">Heme exporter protein D</fullName>
    </recommendedName>
</protein>
<keyword evidence="6 12" id="KW-1003">Cell membrane</keyword>
<dbReference type="GO" id="GO:0017004">
    <property type="term" value="P:cytochrome complex assembly"/>
    <property type="evidence" value="ECO:0007669"/>
    <property type="project" value="UniProtKB-KW"/>
</dbReference>
<keyword evidence="11 12" id="KW-0472">Membrane</keyword>
<evidence type="ECO:0000313" key="13">
    <source>
        <dbReference type="EMBL" id="RUQ81615.1"/>
    </source>
</evidence>
<evidence type="ECO:0000256" key="10">
    <source>
        <dbReference type="ARBA" id="ARBA00022989"/>
    </source>
</evidence>
<keyword evidence="9 12" id="KW-0201">Cytochrome c-type biogenesis</keyword>
<evidence type="ECO:0000256" key="1">
    <source>
        <dbReference type="ARBA" id="ARBA00002442"/>
    </source>
</evidence>
<evidence type="ECO:0000256" key="6">
    <source>
        <dbReference type="ARBA" id="ARBA00022475"/>
    </source>
</evidence>
<dbReference type="EMBL" id="RZGR01000036">
    <property type="protein sequence ID" value="RUQ81615.1"/>
    <property type="molecule type" value="Genomic_DNA"/>
</dbReference>
<evidence type="ECO:0000313" key="14">
    <source>
        <dbReference type="Proteomes" id="UP000288012"/>
    </source>
</evidence>
<evidence type="ECO:0000256" key="2">
    <source>
        <dbReference type="ARBA" id="ARBA00004377"/>
    </source>
</evidence>
<evidence type="ECO:0000256" key="5">
    <source>
        <dbReference type="ARBA" id="ARBA00022448"/>
    </source>
</evidence>
<evidence type="ECO:0000256" key="8">
    <source>
        <dbReference type="ARBA" id="ARBA00022692"/>
    </source>
</evidence>
<dbReference type="InterPro" id="IPR007078">
    <property type="entry name" value="Haem_export_protD_CcmD"/>
</dbReference>
<organism evidence="13 14">
    <name type="scientific">Legionella septentrionalis</name>
    <dbReference type="NCBI Taxonomy" id="2498109"/>
    <lineage>
        <taxon>Bacteria</taxon>
        <taxon>Pseudomonadati</taxon>
        <taxon>Pseudomonadota</taxon>
        <taxon>Gammaproteobacteria</taxon>
        <taxon>Legionellales</taxon>
        <taxon>Legionellaceae</taxon>
        <taxon>Legionella</taxon>
    </lineage>
</organism>
<sequence>MNQFLHWFGMGGYGLYVWPAYGLLGGILLMNWVNIKWQRKRTRKVLQQWYKKQ</sequence>
<dbReference type="GO" id="GO:0005886">
    <property type="term" value="C:plasma membrane"/>
    <property type="evidence" value="ECO:0007669"/>
    <property type="project" value="UniProtKB-SubCell"/>
</dbReference>
<dbReference type="GO" id="GO:0015886">
    <property type="term" value="P:heme transport"/>
    <property type="evidence" value="ECO:0007669"/>
    <property type="project" value="InterPro"/>
</dbReference>
<dbReference type="Proteomes" id="UP000288012">
    <property type="component" value="Unassembled WGS sequence"/>
</dbReference>
<proteinExistence type="inferred from homology"/>
<keyword evidence="14" id="KW-1185">Reference proteome</keyword>
<reference evidence="13 14" key="1">
    <citation type="submission" date="2018-12" db="EMBL/GenBank/DDBJ databases">
        <title>Legionella sp,whole genome shotgun sequence.</title>
        <authorList>
            <person name="Wu H."/>
        </authorList>
    </citation>
    <scope>NUCLEOTIDE SEQUENCE [LARGE SCALE GENOMIC DNA]</scope>
    <source>
        <strain evidence="14">km714</strain>
    </source>
</reference>
<dbReference type="RefSeq" id="WP_126954765.1">
    <property type="nucleotide sequence ID" value="NZ_RZGR01000036.1"/>
</dbReference>
<evidence type="ECO:0000256" key="4">
    <source>
        <dbReference type="ARBA" id="ARBA00016461"/>
    </source>
</evidence>
<dbReference type="AlphaFoldDB" id="A0A3S0V9T6"/>
<comment type="similarity">
    <text evidence="3 12">Belongs to the CcmD/CycX/HelD family.</text>
</comment>
<dbReference type="NCBIfam" id="TIGR03141">
    <property type="entry name" value="cytochro_ccmD"/>
    <property type="match status" value="1"/>
</dbReference>
<evidence type="ECO:0000256" key="3">
    <source>
        <dbReference type="ARBA" id="ARBA00008741"/>
    </source>
</evidence>
<evidence type="ECO:0000256" key="11">
    <source>
        <dbReference type="ARBA" id="ARBA00023136"/>
    </source>
</evidence>